<dbReference type="SUPFAM" id="SSF51695">
    <property type="entry name" value="PLC-like phosphodiesterases"/>
    <property type="match status" value="1"/>
</dbReference>
<evidence type="ECO:0008006" key="4">
    <source>
        <dbReference type="Google" id="ProtNLM"/>
    </source>
</evidence>
<dbReference type="PANTHER" id="PTHR13593">
    <property type="match status" value="1"/>
</dbReference>
<sequence length="365" mass="40208">MECTHQAPLSMGFSRQEYWSGLPCPPPGDLPHPESLPEREPTWAQVPPGAGAHLEGTDGCQAKLLPCVTAFSWEIPGAEHHEAAGCRREDLWMAHTEEDTKGNLHSGHMVYTTALVEDMLTEISEWLENHPQEVVILACRNFKGMMEDPRKYLMGCIKNIFGDMLCPCGEVLTLCQLWSQGQQVILWYKDEASMSQHAELWPRIPYWWGNQVKHPDLVHYLEHMKSCSHPSRPFLAGINLTGNLEFVLVHPAWSLENVTLQGLPYLCARVRGQCPGSATGCTNITAGDFTLADGFVGDVSGWNRKLFGAEGQRMCRAGHRGGRSSFASCDVTGLIRKLLGTGGWHVGGAGYLGGCVSVRPVTSRA</sequence>
<dbReference type="GO" id="GO:0006629">
    <property type="term" value="P:lipid metabolic process"/>
    <property type="evidence" value="ECO:0007669"/>
    <property type="project" value="InterPro"/>
</dbReference>
<name>A0A5N3UX21_MUNRE</name>
<dbReference type="Gene3D" id="3.20.20.190">
    <property type="entry name" value="Phosphatidylinositol (PI) phosphodiesterase"/>
    <property type="match status" value="1"/>
</dbReference>
<proteinExistence type="predicted"/>
<reference evidence="2 3" key="1">
    <citation type="submission" date="2019-06" db="EMBL/GenBank/DDBJ databases">
        <title>Discovery of a novel chromosome fission-fusion reversal in muntjac.</title>
        <authorList>
            <person name="Mudd A.B."/>
            <person name="Bredeson J.V."/>
            <person name="Baum R."/>
            <person name="Hockemeyer D."/>
            <person name="Rokhsar D.S."/>
        </authorList>
    </citation>
    <scope>NUCLEOTIDE SEQUENCE [LARGE SCALE GENOMIC DNA]</scope>
    <source>
        <strain evidence="2">UCam_UCB_Mr</strain>
        <tissue evidence="2">Fibroblast cell line</tissue>
    </source>
</reference>
<comment type="caution">
    <text evidence="2">The sequence shown here is derived from an EMBL/GenBank/DDBJ whole genome shotgun (WGS) entry which is preliminary data.</text>
</comment>
<evidence type="ECO:0000313" key="2">
    <source>
        <dbReference type="EMBL" id="KAB0341028.1"/>
    </source>
</evidence>
<feature type="compositionally biased region" description="Basic and acidic residues" evidence="1">
    <location>
        <begin position="31"/>
        <end position="41"/>
    </location>
</feature>
<dbReference type="PANTHER" id="PTHR13593:SF24">
    <property type="entry name" value="PI-PLC X DOMAIN-CONTAINING PROTEIN 1"/>
    <property type="match status" value="1"/>
</dbReference>
<protein>
    <recommendedName>
        <fullName evidence="4">PI-PLC X domain-containing protein 1</fullName>
    </recommendedName>
</protein>
<organism evidence="2 3">
    <name type="scientific">Muntiacus reevesi</name>
    <name type="common">Reeves' muntjac</name>
    <name type="synonym">Cervus reevesi</name>
    <dbReference type="NCBI Taxonomy" id="9886"/>
    <lineage>
        <taxon>Eukaryota</taxon>
        <taxon>Metazoa</taxon>
        <taxon>Chordata</taxon>
        <taxon>Craniata</taxon>
        <taxon>Vertebrata</taxon>
        <taxon>Euteleostomi</taxon>
        <taxon>Mammalia</taxon>
        <taxon>Eutheria</taxon>
        <taxon>Laurasiatheria</taxon>
        <taxon>Artiodactyla</taxon>
        <taxon>Ruminantia</taxon>
        <taxon>Pecora</taxon>
        <taxon>Cervidae</taxon>
        <taxon>Muntiacinae</taxon>
        <taxon>Muntiacus</taxon>
    </lineage>
</organism>
<dbReference type="PROSITE" id="PS50007">
    <property type="entry name" value="PIPLC_X_DOMAIN"/>
    <property type="match status" value="1"/>
</dbReference>
<dbReference type="EMBL" id="VCEB01003246">
    <property type="protein sequence ID" value="KAB0341028.1"/>
    <property type="molecule type" value="Genomic_DNA"/>
</dbReference>
<accession>A0A5N3UX21</accession>
<dbReference type="InterPro" id="IPR051057">
    <property type="entry name" value="PI-PLC_domain"/>
</dbReference>
<dbReference type="InterPro" id="IPR017946">
    <property type="entry name" value="PLC-like_Pdiesterase_TIM-brl"/>
</dbReference>
<dbReference type="GO" id="GO:0008081">
    <property type="term" value="F:phosphoric diester hydrolase activity"/>
    <property type="evidence" value="ECO:0007669"/>
    <property type="project" value="InterPro"/>
</dbReference>
<gene>
    <name evidence="2" type="ORF">FD755_024506</name>
</gene>
<keyword evidence="3" id="KW-1185">Reference proteome</keyword>
<feature type="region of interest" description="Disordered" evidence="1">
    <location>
        <begin position="22"/>
        <end position="41"/>
    </location>
</feature>
<dbReference type="Proteomes" id="UP000326062">
    <property type="component" value="Unassembled WGS sequence"/>
</dbReference>
<evidence type="ECO:0000256" key="1">
    <source>
        <dbReference type="SAM" id="MobiDB-lite"/>
    </source>
</evidence>
<dbReference type="AlphaFoldDB" id="A0A5N3UX21"/>
<evidence type="ECO:0000313" key="3">
    <source>
        <dbReference type="Proteomes" id="UP000326062"/>
    </source>
</evidence>